<dbReference type="EMBL" id="BNEK01000005">
    <property type="protein sequence ID" value="GHJ30126.1"/>
    <property type="molecule type" value="Genomic_DNA"/>
</dbReference>
<name>A0ABQ3U4G4_STRHY</name>
<protein>
    <submittedName>
        <fullName evidence="1">NTPase</fullName>
    </submittedName>
</protein>
<proteinExistence type="predicted"/>
<sequence length="707" mass="75576">MGQAPGDAQENLIGGRARIDGPAVQARDVHGGIHVHTGAAARVPPPRQLLPVPAHFTGRNDDMAALEGLLTGNGRDRPARSLIVVSGPAGIGKTTLVCGWLHSLAAEFPDGQLYADLRGHSAQGPASPGEVLSQFLRALGAGSVPADMAEKASLWRSWTAEARIAVVLDNAFTAAQVRPLLHAGPHGLTVVTSRRRLTGLRMDGAAVHQLRALRPDAGAELLSRAIGDDRVANEPSAARQVVALCAGLPLALCLASARLASRPRQSVKTLADALTRDTERLAALHVEGENTVSNALDASYAVLTEEAALLYRRLGPLPLRTFDARSAAAACAASLEWAEARLDELVEANLMEETGPGSFRFHDLVRVHAHGRATAEESAPARAEALRRVCDWYLETATEAEKLITPAQFTLARDVTHPAGLPVPFADDPGALAWLDAHRMNLMAVIRAAAASEWHAMTWQLVDAMWPVFLRLRHYDLWIEAHEIGLAAAREDGDAEAERQMLNSGAIGLSAAGRVDDAAEWYERSRRAAREAGDVRDEGQALLGLGGCHRDAGRTARAVEYLNQAITCWEACGYPRGVALARIILGEIALAQDDTGRAVEYFTHAHTGLLAVNDPHDAARALVFLGRARARAGEHRAGTAAMEEALAVFTSSGAVHWQARALEMLGDSARERGEETAARHFRARARALFEVTSPADARRLREAPGGT</sequence>
<gene>
    <name evidence="1" type="ORF">TPA0910_45590</name>
</gene>
<dbReference type="PANTHER" id="PTHR47691">
    <property type="entry name" value="REGULATOR-RELATED"/>
    <property type="match status" value="1"/>
</dbReference>
<dbReference type="PANTHER" id="PTHR47691:SF3">
    <property type="entry name" value="HTH-TYPE TRANSCRIPTIONAL REGULATOR RV0890C-RELATED"/>
    <property type="match status" value="1"/>
</dbReference>
<dbReference type="PRINTS" id="PR00364">
    <property type="entry name" value="DISEASERSIST"/>
</dbReference>
<comment type="caution">
    <text evidence="1">The sequence shown here is derived from an EMBL/GenBank/DDBJ whole genome shotgun (WGS) entry which is preliminary data.</text>
</comment>
<dbReference type="RefSeq" id="WP_236258007.1">
    <property type="nucleotide sequence ID" value="NZ_BNEK01000005.1"/>
</dbReference>
<reference evidence="1" key="1">
    <citation type="submission" date="2024-05" db="EMBL/GenBank/DDBJ databases">
        <title>Whole genome shotgun sequence of Streptomyces hygroscopicus NBRC 113678.</title>
        <authorList>
            <person name="Komaki H."/>
            <person name="Tamura T."/>
        </authorList>
    </citation>
    <scope>NUCLEOTIDE SEQUENCE</scope>
    <source>
        <strain evidence="1">N11-34</strain>
    </source>
</reference>
<dbReference type="SUPFAM" id="SSF48452">
    <property type="entry name" value="TPR-like"/>
    <property type="match status" value="1"/>
</dbReference>
<accession>A0ABQ3U4G4</accession>
<organism evidence="1 2">
    <name type="scientific">Streptomyces hygroscopicus</name>
    <dbReference type="NCBI Taxonomy" id="1912"/>
    <lineage>
        <taxon>Bacteria</taxon>
        <taxon>Bacillati</taxon>
        <taxon>Actinomycetota</taxon>
        <taxon>Actinomycetes</taxon>
        <taxon>Kitasatosporales</taxon>
        <taxon>Streptomycetaceae</taxon>
        <taxon>Streptomyces</taxon>
        <taxon>Streptomyces violaceusniger group</taxon>
    </lineage>
</organism>
<dbReference type="Proteomes" id="UP001054854">
    <property type="component" value="Unassembled WGS sequence"/>
</dbReference>
<dbReference type="SUPFAM" id="SSF52540">
    <property type="entry name" value="P-loop containing nucleoside triphosphate hydrolases"/>
    <property type="match status" value="1"/>
</dbReference>
<dbReference type="Gene3D" id="1.25.40.10">
    <property type="entry name" value="Tetratricopeptide repeat domain"/>
    <property type="match status" value="2"/>
</dbReference>
<dbReference type="InterPro" id="IPR027417">
    <property type="entry name" value="P-loop_NTPase"/>
</dbReference>
<dbReference type="Pfam" id="PF13424">
    <property type="entry name" value="TPR_12"/>
    <property type="match status" value="1"/>
</dbReference>
<keyword evidence="2" id="KW-1185">Reference proteome</keyword>
<dbReference type="Gene3D" id="3.40.50.300">
    <property type="entry name" value="P-loop containing nucleotide triphosphate hydrolases"/>
    <property type="match status" value="1"/>
</dbReference>
<evidence type="ECO:0000313" key="2">
    <source>
        <dbReference type="Proteomes" id="UP001054854"/>
    </source>
</evidence>
<dbReference type="InterPro" id="IPR011990">
    <property type="entry name" value="TPR-like_helical_dom_sf"/>
</dbReference>
<evidence type="ECO:0000313" key="1">
    <source>
        <dbReference type="EMBL" id="GHJ30126.1"/>
    </source>
</evidence>